<dbReference type="InterPro" id="IPR050490">
    <property type="entry name" value="Bact_solute-bd_prot1"/>
</dbReference>
<dbReference type="Gene3D" id="3.40.190.10">
    <property type="entry name" value="Periplasmic binding protein-like II"/>
    <property type="match status" value="2"/>
</dbReference>
<dbReference type="Pfam" id="PF12010">
    <property type="entry name" value="DUF3502"/>
    <property type="match status" value="1"/>
</dbReference>
<dbReference type="SUPFAM" id="SSF53850">
    <property type="entry name" value="Periplasmic binding protein-like II"/>
    <property type="match status" value="1"/>
</dbReference>
<dbReference type="InterPro" id="IPR006059">
    <property type="entry name" value="SBP"/>
</dbReference>
<dbReference type="RefSeq" id="WP_091234702.1">
    <property type="nucleotide sequence ID" value="NZ_FMKA01000015.1"/>
</dbReference>
<dbReference type="Pfam" id="PF01547">
    <property type="entry name" value="SBP_bac_1"/>
    <property type="match status" value="1"/>
</dbReference>
<accession>A0A1D3TV35</accession>
<evidence type="ECO:0000256" key="1">
    <source>
        <dbReference type="SAM" id="SignalP"/>
    </source>
</evidence>
<gene>
    <name evidence="3" type="ORF">SAMN05421730_101572</name>
</gene>
<dbReference type="PANTHER" id="PTHR43649">
    <property type="entry name" value="ARABINOSE-BINDING PROTEIN-RELATED"/>
    <property type="match status" value="1"/>
</dbReference>
<keyword evidence="4" id="KW-1185">Reference proteome</keyword>
<dbReference type="PROSITE" id="PS51257">
    <property type="entry name" value="PROKAR_LIPOPROTEIN"/>
    <property type="match status" value="1"/>
</dbReference>
<protein>
    <submittedName>
        <fullName evidence="3">Putative aldouronate transport system substrate-binding protein</fullName>
    </submittedName>
</protein>
<sequence length="498" mass="54932">MKRKLVSVLLTAAMVATMLVGCGESKTDNEAGKVGTEADQSDSAEVEKIKIYLPSAGKRDDMAKVMEAVNEISREKIGVEVEFKVYDFGQWFQQYSLFLSGTEDVDMLANYGGYLNAVSQGAAYDITDLIQEYGQDIIEMEGDYLKSGEINGVQYAVPIYASYAWNMGIIYRQDVVDELGLGEKVAQVKNLEDWEEILAAVKAAKPDMTPFVTNSGNTAPNFQYGFWDDLGNNYGVLMNGGETADVVNLFETEQYAQLCGVLNDWYNKGYSNKDIQTQTDAFTVLTQNEAAFSTIGQTDFNTAFYQSTSCGKNMGAILLDTPVARTYNNVTYTIMSNTEHAEACMKFMNLWFSDKEIGNLISYGIEGEHYQLNENGMGSYLDGQDASTCTYHLGSAISNTNRIRWESENPDYAEKLVESNSSAQKSAALGFSFDPTNVTNEITQLDNVCSKYQIGLESGALDPETYLPEFIAALKDAGLDTVIAEKQKQVDAFLAANK</sequence>
<dbReference type="OrthoDB" id="2636783at2"/>
<organism evidence="3 4">
    <name type="scientific">Anaerobium acetethylicum</name>
    <dbReference type="NCBI Taxonomy" id="1619234"/>
    <lineage>
        <taxon>Bacteria</taxon>
        <taxon>Bacillati</taxon>
        <taxon>Bacillota</taxon>
        <taxon>Clostridia</taxon>
        <taxon>Lachnospirales</taxon>
        <taxon>Lachnospiraceae</taxon>
        <taxon>Anaerobium</taxon>
    </lineage>
</organism>
<feature type="signal peptide" evidence="1">
    <location>
        <begin position="1"/>
        <end position="22"/>
    </location>
</feature>
<evidence type="ECO:0000313" key="3">
    <source>
        <dbReference type="EMBL" id="SCP98000.1"/>
    </source>
</evidence>
<dbReference type="InterPro" id="IPR022627">
    <property type="entry name" value="DUF3502"/>
</dbReference>
<dbReference type="EMBL" id="FMKA01000015">
    <property type="protein sequence ID" value="SCP98000.1"/>
    <property type="molecule type" value="Genomic_DNA"/>
</dbReference>
<dbReference type="AlphaFoldDB" id="A0A1D3TV35"/>
<evidence type="ECO:0000259" key="2">
    <source>
        <dbReference type="Pfam" id="PF12010"/>
    </source>
</evidence>
<proteinExistence type="predicted"/>
<dbReference type="PANTHER" id="PTHR43649:SF17">
    <property type="entry name" value="ABC TRANSPORTER SOLUTE BINDING PROTEIN-SUGAR TRANSPORT"/>
    <property type="match status" value="1"/>
</dbReference>
<name>A0A1D3TV35_9FIRM</name>
<feature type="chain" id="PRO_5039333008" evidence="1">
    <location>
        <begin position="23"/>
        <end position="498"/>
    </location>
</feature>
<dbReference type="Proteomes" id="UP000199315">
    <property type="component" value="Unassembled WGS sequence"/>
</dbReference>
<evidence type="ECO:0000313" key="4">
    <source>
        <dbReference type="Proteomes" id="UP000199315"/>
    </source>
</evidence>
<reference evidence="3 4" key="1">
    <citation type="submission" date="2016-09" db="EMBL/GenBank/DDBJ databases">
        <authorList>
            <person name="Capua I."/>
            <person name="De Benedictis P."/>
            <person name="Joannis T."/>
            <person name="Lombin L.H."/>
            <person name="Cattoli G."/>
        </authorList>
    </citation>
    <scope>NUCLEOTIDE SEQUENCE [LARGE SCALE GENOMIC DNA]</scope>
    <source>
        <strain evidence="3 4">GluBS11</strain>
    </source>
</reference>
<dbReference type="STRING" id="1619234.SAMN05421730_101572"/>
<keyword evidence="1" id="KW-0732">Signal</keyword>
<feature type="domain" description="DUF3502" evidence="2">
    <location>
        <begin position="428"/>
        <end position="495"/>
    </location>
</feature>